<reference evidence="1" key="1">
    <citation type="journal article" date="2019" name="bioRxiv">
        <title>The Genome of the Zebra Mussel, Dreissena polymorpha: A Resource for Invasive Species Research.</title>
        <authorList>
            <person name="McCartney M.A."/>
            <person name="Auch B."/>
            <person name="Kono T."/>
            <person name="Mallez S."/>
            <person name="Zhang Y."/>
            <person name="Obille A."/>
            <person name="Becker A."/>
            <person name="Abrahante J.E."/>
            <person name="Garbe J."/>
            <person name="Badalamenti J.P."/>
            <person name="Herman A."/>
            <person name="Mangelson H."/>
            <person name="Liachko I."/>
            <person name="Sullivan S."/>
            <person name="Sone E.D."/>
            <person name="Koren S."/>
            <person name="Silverstein K.A.T."/>
            <person name="Beckman K.B."/>
            <person name="Gohl D.M."/>
        </authorList>
    </citation>
    <scope>NUCLEOTIDE SEQUENCE</scope>
    <source>
        <strain evidence="1">Duluth1</strain>
        <tissue evidence="1">Whole animal</tissue>
    </source>
</reference>
<protein>
    <submittedName>
        <fullName evidence="1">Uncharacterized protein</fullName>
    </submittedName>
</protein>
<gene>
    <name evidence="1" type="ORF">DPMN_046963</name>
</gene>
<comment type="caution">
    <text evidence="1">The sequence shown here is derived from an EMBL/GenBank/DDBJ whole genome shotgun (WGS) entry which is preliminary data.</text>
</comment>
<evidence type="ECO:0000313" key="1">
    <source>
        <dbReference type="EMBL" id="KAH3740261.1"/>
    </source>
</evidence>
<dbReference type="Proteomes" id="UP000828390">
    <property type="component" value="Unassembled WGS sequence"/>
</dbReference>
<reference evidence="1" key="2">
    <citation type="submission" date="2020-11" db="EMBL/GenBank/DDBJ databases">
        <authorList>
            <person name="McCartney M.A."/>
            <person name="Auch B."/>
            <person name="Kono T."/>
            <person name="Mallez S."/>
            <person name="Becker A."/>
            <person name="Gohl D.M."/>
            <person name="Silverstein K.A.T."/>
            <person name="Koren S."/>
            <person name="Bechman K.B."/>
            <person name="Herman A."/>
            <person name="Abrahante J.E."/>
            <person name="Garbe J."/>
        </authorList>
    </citation>
    <scope>NUCLEOTIDE SEQUENCE</scope>
    <source>
        <strain evidence="1">Duluth1</strain>
        <tissue evidence="1">Whole animal</tissue>
    </source>
</reference>
<dbReference type="AlphaFoldDB" id="A0A9D4I2Q0"/>
<name>A0A9D4I2Q0_DREPO</name>
<keyword evidence="2" id="KW-1185">Reference proteome</keyword>
<evidence type="ECO:0000313" key="2">
    <source>
        <dbReference type="Proteomes" id="UP000828390"/>
    </source>
</evidence>
<dbReference type="EMBL" id="JAIWYP010000011">
    <property type="protein sequence ID" value="KAH3740261.1"/>
    <property type="molecule type" value="Genomic_DNA"/>
</dbReference>
<accession>A0A9D4I2Q0</accession>
<sequence length="72" mass="8082">MNQRRFIDYDSKGLYGLQLIFSPGHVEHVADDSCALRVKKVIAHASPNPLVKHFNSAFIGCWTPDQTHGCRS</sequence>
<proteinExistence type="predicted"/>
<organism evidence="1 2">
    <name type="scientific">Dreissena polymorpha</name>
    <name type="common">Zebra mussel</name>
    <name type="synonym">Mytilus polymorpha</name>
    <dbReference type="NCBI Taxonomy" id="45954"/>
    <lineage>
        <taxon>Eukaryota</taxon>
        <taxon>Metazoa</taxon>
        <taxon>Spiralia</taxon>
        <taxon>Lophotrochozoa</taxon>
        <taxon>Mollusca</taxon>
        <taxon>Bivalvia</taxon>
        <taxon>Autobranchia</taxon>
        <taxon>Heteroconchia</taxon>
        <taxon>Euheterodonta</taxon>
        <taxon>Imparidentia</taxon>
        <taxon>Neoheterodontei</taxon>
        <taxon>Myida</taxon>
        <taxon>Dreissenoidea</taxon>
        <taxon>Dreissenidae</taxon>
        <taxon>Dreissena</taxon>
    </lineage>
</organism>